<keyword evidence="2" id="KW-0472">Membrane</keyword>
<feature type="transmembrane region" description="Helical" evidence="2">
    <location>
        <begin position="190"/>
        <end position="207"/>
    </location>
</feature>
<dbReference type="AlphaFoldDB" id="A0A2N9JE80"/>
<organism evidence="3 4">
    <name type="scientific">Micropruina glycogenica</name>
    <dbReference type="NCBI Taxonomy" id="75385"/>
    <lineage>
        <taxon>Bacteria</taxon>
        <taxon>Bacillati</taxon>
        <taxon>Actinomycetota</taxon>
        <taxon>Actinomycetes</taxon>
        <taxon>Propionibacteriales</taxon>
        <taxon>Nocardioidaceae</taxon>
        <taxon>Micropruina</taxon>
    </lineage>
</organism>
<feature type="transmembrane region" description="Helical" evidence="2">
    <location>
        <begin position="99"/>
        <end position="125"/>
    </location>
</feature>
<feature type="region of interest" description="Disordered" evidence="1">
    <location>
        <begin position="310"/>
        <end position="343"/>
    </location>
</feature>
<keyword evidence="2" id="KW-1133">Transmembrane helix</keyword>
<feature type="transmembrane region" description="Helical" evidence="2">
    <location>
        <begin position="219"/>
        <end position="240"/>
    </location>
</feature>
<evidence type="ECO:0000313" key="3">
    <source>
        <dbReference type="EMBL" id="SPD85870.1"/>
    </source>
</evidence>
<feature type="region of interest" description="Disordered" evidence="1">
    <location>
        <begin position="393"/>
        <end position="482"/>
    </location>
</feature>
<keyword evidence="2" id="KW-0812">Transmembrane</keyword>
<feature type="compositionally biased region" description="Gly residues" evidence="1">
    <location>
        <begin position="446"/>
        <end position="479"/>
    </location>
</feature>
<dbReference type="KEGG" id="mgg:MPLG2_0834"/>
<dbReference type="RefSeq" id="WP_197710071.1">
    <property type="nucleotide sequence ID" value="NZ_BAAAGO010000041.1"/>
</dbReference>
<feature type="transmembrane region" description="Helical" evidence="2">
    <location>
        <begin position="70"/>
        <end position="92"/>
    </location>
</feature>
<feature type="transmembrane region" description="Helical" evidence="2">
    <location>
        <begin position="261"/>
        <end position="285"/>
    </location>
</feature>
<feature type="compositionally biased region" description="Low complexity" evidence="1">
    <location>
        <begin position="314"/>
        <end position="342"/>
    </location>
</feature>
<dbReference type="Proteomes" id="UP000238164">
    <property type="component" value="Chromosome 1"/>
</dbReference>
<dbReference type="EMBL" id="LT985188">
    <property type="protein sequence ID" value="SPD85870.1"/>
    <property type="molecule type" value="Genomic_DNA"/>
</dbReference>
<reference evidence="3 4" key="1">
    <citation type="submission" date="2018-02" db="EMBL/GenBank/DDBJ databases">
        <authorList>
            <person name="Cohen D.B."/>
            <person name="Kent A.D."/>
        </authorList>
    </citation>
    <scope>NUCLEOTIDE SEQUENCE [LARGE SCALE GENOMIC DNA]</scope>
    <source>
        <strain evidence="3">1</strain>
    </source>
</reference>
<feature type="transmembrane region" description="Helical" evidence="2">
    <location>
        <begin position="161"/>
        <end position="183"/>
    </location>
</feature>
<name>A0A2N9JE80_9ACTN</name>
<keyword evidence="4" id="KW-1185">Reference proteome</keyword>
<evidence type="ECO:0000313" key="4">
    <source>
        <dbReference type="Proteomes" id="UP000238164"/>
    </source>
</evidence>
<gene>
    <name evidence="3" type="ORF">MPLG2_0834</name>
</gene>
<evidence type="ECO:0000256" key="1">
    <source>
        <dbReference type="SAM" id="MobiDB-lite"/>
    </source>
</evidence>
<sequence>MINPILPLPWDPFSQLGSTAAQIATDAWTAAWLSVWAAGLWVLRLVLGFMDAWMTPDLSENGPGHDLYQATFWLAGVLMVALLAVQLGVAAFRRDGKQLAGALIGVAQFGLVCFAWISYAVILTLGMGGLTRSMMESLLNVTSWNDWKPWEYIDGKQITDAGVATALGLLGLFVWLAAIAHFIVLLARNAALLVLVGTGPIAAAGLANKTTAAWFWKSFRWLHAAAATPLLVVIVMGVGMKFTEGVAAGKAGSMEATVGTALPAAVLICVSVVAPLALFKLLAFIDPGTASGAAMRAGWQATGGLQGLLNGNPSATTADDGSAAESSDSGSSAGEQGAEAATNSRVTGVVQSAASALGPVGAAFSAGIGLVTSIGSGGASLISDVTNQAGIGHNTYQPDYQGGRNDQAARANREANGSNGNETGGSGEDQSGQPPNAGPTSSDPGPTGGSGGGSGARGGTGSGGGAGGGASGGGAGSGAVAGEAAEAAVVVL</sequence>
<dbReference type="GO" id="GO:0030255">
    <property type="term" value="P:protein secretion by the type IV secretion system"/>
    <property type="evidence" value="ECO:0007669"/>
    <property type="project" value="InterPro"/>
</dbReference>
<protein>
    <submittedName>
        <fullName evidence="3">TrbL/VirB6 plasmid conjugal transfer protein</fullName>
    </submittedName>
</protein>
<feature type="transmembrane region" description="Helical" evidence="2">
    <location>
        <begin position="30"/>
        <end position="50"/>
    </location>
</feature>
<proteinExistence type="predicted"/>
<accession>A0A2N9JE80</accession>
<evidence type="ECO:0000256" key="2">
    <source>
        <dbReference type="SAM" id="Phobius"/>
    </source>
</evidence>